<dbReference type="PANTHER" id="PTHR43976">
    <property type="entry name" value="SHORT CHAIN DEHYDROGENASE"/>
    <property type="match status" value="1"/>
</dbReference>
<evidence type="ECO:0000313" key="3">
    <source>
        <dbReference type="EMBL" id="PGH18842.1"/>
    </source>
</evidence>
<dbReference type="Pfam" id="PF00106">
    <property type="entry name" value="adh_short"/>
    <property type="match status" value="1"/>
</dbReference>
<gene>
    <name evidence="3" type="ORF">AJ79_00255</name>
</gene>
<comment type="caution">
    <text evidence="3">The sequence shown here is derived from an EMBL/GenBank/DDBJ whole genome shotgun (WGS) entry which is preliminary data.</text>
</comment>
<comment type="similarity">
    <text evidence="1">Belongs to the short-chain dehydrogenases/reductases (SDR) family.</text>
</comment>
<protein>
    <recommendedName>
        <fullName evidence="5">3-oxoacyl-[acyl-carrier-protein] reductase</fullName>
    </recommendedName>
</protein>
<proteinExistence type="inferred from homology"/>
<evidence type="ECO:0008006" key="5">
    <source>
        <dbReference type="Google" id="ProtNLM"/>
    </source>
</evidence>
<evidence type="ECO:0000313" key="4">
    <source>
        <dbReference type="Proteomes" id="UP000223968"/>
    </source>
</evidence>
<keyword evidence="2" id="KW-0560">Oxidoreductase</keyword>
<dbReference type="GO" id="GO:0016491">
    <property type="term" value="F:oxidoreductase activity"/>
    <property type="evidence" value="ECO:0007669"/>
    <property type="project" value="UniProtKB-KW"/>
</dbReference>
<dbReference type="AlphaFoldDB" id="A0A2B7YD97"/>
<evidence type="ECO:0000256" key="1">
    <source>
        <dbReference type="ARBA" id="ARBA00006484"/>
    </source>
</evidence>
<accession>A0A2B7YD97</accession>
<sequence>MAESFLTQTLDLANILHIHLSALGYVSDGLVDNWMLFRHRARVCSGLVSQKRKSYCDSPRHAQVSCARKGGGKGLETRPDGYAALLFGTANVTKTILLHFRKNRAGTIVTIGSSVGWCGNHGGSAYSCAKSGLEGIRSLLVEPRLFRTQTLSQNNMRQSACVIQDYAPTIRLIEEFLTSNAAQEPGDSKKSSANCDRCREE</sequence>
<evidence type="ECO:0000256" key="2">
    <source>
        <dbReference type="ARBA" id="ARBA00023002"/>
    </source>
</evidence>
<dbReference type="EMBL" id="PDNB01000002">
    <property type="protein sequence ID" value="PGH18842.1"/>
    <property type="molecule type" value="Genomic_DNA"/>
</dbReference>
<keyword evidence="4" id="KW-1185">Reference proteome</keyword>
<dbReference type="PANTHER" id="PTHR43976:SF16">
    <property type="entry name" value="SHORT-CHAIN DEHYDROGENASE_REDUCTASE FAMILY PROTEIN"/>
    <property type="match status" value="1"/>
</dbReference>
<dbReference type="SUPFAM" id="SSF51735">
    <property type="entry name" value="NAD(P)-binding Rossmann-fold domains"/>
    <property type="match status" value="1"/>
</dbReference>
<reference evidence="3 4" key="1">
    <citation type="submission" date="2017-10" db="EMBL/GenBank/DDBJ databases">
        <title>Comparative genomics in systemic dimorphic fungi from Ajellomycetaceae.</title>
        <authorList>
            <person name="Munoz J.F."/>
            <person name="Mcewen J.G."/>
            <person name="Clay O.K."/>
            <person name="Cuomo C.A."/>
        </authorList>
    </citation>
    <scope>NUCLEOTIDE SEQUENCE [LARGE SCALE GENOMIC DNA]</scope>
    <source>
        <strain evidence="3 4">UAMH5409</strain>
    </source>
</reference>
<name>A0A2B7YD97_9EURO</name>
<dbReference type="STRING" id="1447875.A0A2B7YD97"/>
<organism evidence="3 4">
    <name type="scientific">Helicocarpus griseus UAMH5409</name>
    <dbReference type="NCBI Taxonomy" id="1447875"/>
    <lineage>
        <taxon>Eukaryota</taxon>
        <taxon>Fungi</taxon>
        <taxon>Dikarya</taxon>
        <taxon>Ascomycota</taxon>
        <taxon>Pezizomycotina</taxon>
        <taxon>Eurotiomycetes</taxon>
        <taxon>Eurotiomycetidae</taxon>
        <taxon>Onygenales</taxon>
        <taxon>Ajellomycetaceae</taxon>
        <taxon>Helicocarpus</taxon>
    </lineage>
</organism>
<dbReference type="InterPro" id="IPR036291">
    <property type="entry name" value="NAD(P)-bd_dom_sf"/>
</dbReference>
<dbReference type="Proteomes" id="UP000223968">
    <property type="component" value="Unassembled WGS sequence"/>
</dbReference>
<dbReference type="Gene3D" id="3.40.50.720">
    <property type="entry name" value="NAD(P)-binding Rossmann-like Domain"/>
    <property type="match status" value="1"/>
</dbReference>
<dbReference type="InterPro" id="IPR051911">
    <property type="entry name" value="SDR_oxidoreductase"/>
</dbReference>
<dbReference type="InterPro" id="IPR002347">
    <property type="entry name" value="SDR_fam"/>
</dbReference>